<dbReference type="VEuPathDB" id="VectorBase:ASIC014938"/>
<evidence type="ECO:0000313" key="1">
    <source>
        <dbReference type="EMBL" id="KFB46927.1"/>
    </source>
</evidence>
<protein>
    <submittedName>
        <fullName evidence="1">AGAP004862-PA-like protein</fullName>
    </submittedName>
</protein>
<reference evidence="1 3" key="1">
    <citation type="journal article" date="2014" name="BMC Genomics">
        <title>Genome sequence of Anopheles sinensis provides insight into genetics basis of mosquito competence for malaria parasites.</title>
        <authorList>
            <person name="Zhou D."/>
            <person name="Zhang D."/>
            <person name="Ding G."/>
            <person name="Shi L."/>
            <person name="Hou Q."/>
            <person name="Ye Y."/>
            <person name="Xu Y."/>
            <person name="Zhou H."/>
            <person name="Xiong C."/>
            <person name="Li S."/>
            <person name="Yu J."/>
            <person name="Hong S."/>
            <person name="Yu X."/>
            <person name="Zou P."/>
            <person name="Chen C."/>
            <person name="Chang X."/>
            <person name="Wang W."/>
            <person name="Lv Y."/>
            <person name="Sun Y."/>
            <person name="Ma L."/>
            <person name="Shen B."/>
            <person name="Zhu C."/>
        </authorList>
    </citation>
    <scope>NUCLEOTIDE SEQUENCE [LARGE SCALE GENOMIC DNA]</scope>
</reference>
<dbReference type="VEuPathDB" id="VectorBase:ASIS020065"/>
<evidence type="ECO:0000313" key="3">
    <source>
        <dbReference type="Proteomes" id="UP000030765"/>
    </source>
</evidence>
<reference evidence="2" key="2">
    <citation type="submission" date="2020-05" db="UniProtKB">
        <authorList>
            <consortium name="EnsemblMetazoa"/>
        </authorList>
    </citation>
    <scope>IDENTIFICATION</scope>
</reference>
<accession>A0A084W9N3</accession>
<sequence>MCYYTSAAPPDKHLCGCIYGKLDYVMVIGTDRHEQIPQGVGAFEPEGPLTNGTIDRPVENHMKSWQLNCKVHVHQGRID</sequence>
<dbReference type="Proteomes" id="UP000030765">
    <property type="component" value="Unassembled WGS sequence"/>
</dbReference>
<keyword evidence="3" id="KW-1185">Reference proteome</keyword>
<dbReference type="EMBL" id="ATLV01021842">
    <property type="status" value="NOT_ANNOTATED_CDS"/>
    <property type="molecule type" value="Genomic_DNA"/>
</dbReference>
<name>A0A084W9N3_ANOSI</name>
<gene>
    <name evidence="1" type="ORF">ZHAS_00014938</name>
</gene>
<evidence type="ECO:0000313" key="2">
    <source>
        <dbReference type="EnsemblMetazoa" id="ASIC014938-PA"/>
    </source>
</evidence>
<organism evidence="1">
    <name type="scientific">Anopheles sinensis</name>
    <name type="common">Mosquito</name>
    <dbReference type="NCBI Taxonomy" id="74873"/>
    <lineage>
        <taxon>Eukaryota</taxon>
        <taxon>Metazoa</taxon>
        <taxon>Ecdysozoa</taxon>
        <taxon>Arthropoda</taxon>
        <taxon>Hexapoda</taxon>
        <taxon>Insecta</taxon>
        <taxon>Pterygota</taxon>
        <taxon>Neoptera</taxon>
        <taxon>Endopterygota</taxon>
        <taxon>Diptera</taxon>
        <taxon>Nematocera</taxon>
        <taxon>Culicoidea</taxon>
        <taxon>Culicidae</taxon>
        <taxon>Anophelinae</taxon>
        <taxon>Anopheles</taxon>
    </lineage>
</organism>
<dbReference type="STRING" id="74873.A0A084W9N3"/>
<dbReference type="EMBL" id="KE525324">
    <property type="protein sequence ID" value="KFB46927.1"/>
    <property type="molecule type" value="Genomic_DNA"/>
</dbReference>
<proteinExistence type="predicted"/>
<dbReference type="AlphaFoldDB" id="A0A084W9N3"/>
<dbReference type="EnsemblMetazoa" id="ASIC014938-RA">
    <property type="protein sequence ID" value="ASIC014938-PA"/>
    <property type="gene ID" value="ASIC014938"/>
</dbReference>